<dbReference type="Proteomes" id="UP000295578">
    <property type="component" value="Unassembled WGS sequence"/>
</dbReference>
<keyword evidence="2" id="KW-1185">Reference proteome</keyword>
<gene>
    <name evidence="1" type="ORF">E1293_37075</name>
</gene>
<comment type="caution">
    <text evidence="1">The sequence shown here is derived from an EMBL/GenBank/DDBJ whole genome shotgun (WGS) entry which is preliminary data.</text>
</comment>
<dbReference type="AlphaFoldDB" id="A0A4V2YSA0"/>
<accession>A0A4V2YSA0</accession>
<evidence type="ECO:0000313" key="2">
    <source>
        <dbReference type="Proteomes" id="UP000295578"/>
    </source>
</evidence>
<evidence type="ECO:0000313" key="1">
    <source>
        <dbReference type="EMBL" id="TDD68297.1"/>
    </source>
</evidence>
<sequence>MNVPDPGTGDAKAMRLGKGTDRTKLQAALEKCQSWLQAGGQLPDLSDPKKRDQWVEFAQCMREHGVDMPDPAPDGKLTIPTAGVDLGKAEKAREACKDKLPGVRQ</sequence>
<name>A0A4V2YSA0_9ACTN</name>
<reference evidence="1 2" key="1">
    <citation type="submission" date="2019-03" db="EMBL/GenBank/DDBJ databases">
        <title>Draft genome sequences of novel Actinobacteria.</title>
        <authorList>
            <person name="Sahin N."/>
            <person name="Ay H."/>
            <person name="Saygin H."/>
        </authorList>
    </citation>
    <scope>NUCLEOTIDE SEQUENCE [LARGE SCALE GENOMIC DNA]</scope>
    <source>
        <strain evidence="1 2">DSM 45941</strain>
    </source>
</reference>
<proteinExistence type="predicted"/>
<dbReference type="EMBL" id="SMKY01000271">
    <property type="protein sequence ID" value="TDD68297.1"/>
    <property type="molecule type" value="Genomic_DNA"/>
</dbReference>
<protein>
    <submittedName>
        <fullName evidence="1">Uncharacterized protein</fullName>
    </submittedName>
</protein>
<organism evidence="1 2">
    <name type="scientific">Actinomadura darangshiensis</name>
    <dbReference type="NCBI Taxonomy" id="705336"/>
    <lineage>
        <taxon>Bacteria</taxon>
        <taxon>Bacillati</taxon>
        <taxon>Actinomycetota</taxon>
        <taxon>Actinomycetes</taxon>
        <taxon>Streptosporangiales</taxon>
        <taxon>Thermomonosporaceae</taxon>
        <taxon>Actinomadura</taxon>
    </lineage>
</organism>